<dbReference type="EMBL" id="JAHBMH010000024">
    <property type="protein sequence ID" value="KAK1938729.1"/>
    <property type="molecule type" value="Genomic_DNA"/>
</dbReference>
<feature type="compositionally biased region" description="Polar residues" evidence="11">
    <location>
        <begin position="16"/>
        <end position="27"/>
    </location>
</feature>
<dbReference type="PROSITE" id="PS50216">
    <property type="entry name" value="DHHC"/>
    <property type="match status" value="1"/>
</dbReference>
<dbReference type="GO" id="GO:0019706">
    <property type="term" value="F:protein-cysteine S-palmitoyltransferase activity"/>
    <property type="evidence" value="ECO:0007669"/>
    <property type="project" value="UniProtKB-EC"/>
</dbReference>
<dbReference type="GO" id="GO:0006612">
    <property type="term" value="P:protein targeting to membrane"/>
    <property type="evidence" value="ECO:0007669"/>
    <property type="project" value="TreeGrafter"/>
</dbReference>
<evidence type="ECO:0000256" key="7">
    <source>
        <dbReference type="ARBA" id="ARBA00023288"/>
    </source>
</evidence>
<evidence type="ECO:0000256" key="2">
    <source>
        <dbReference type="ARBA" id="ARBA00022679"/>
    </source>
</evidence>
<dbReference type="Proteomes" id="UP001195914">
    <property type="component" value="Unassembled WGS sequence"/>
</dbReference>
<dbReference type="AlphaFoldDB" id="A0AAD9GHS8"/>
<keyword evidence="5 10" id="KW-0472">Membrane</keyword>
<evidence type="ECO:0000256" key="8">
    <source>
        <dbReference type="ARBA" id="ARBA00023315"/>
    </source>
</evidence>
<evidence type="ECO:0000256" key="3">
    <source>
        <dbReference type="ARBA" id="ARBA00022692"/>
    </source>
</evidence>
<keyword evidence="3 10" id="KW-0812">Transmembrane</keyword>
<dbReference type="PANTHER" id="PTHR22883">
    <property type="entry name" value="ZINC FINGER DHHC DOMAIN CONTAINING PROTEIN"/>
    <property type="match status" value="1"/>
</dbReference>
<evidence type="ECO:0000256" key="9">
    <source>
        <dbReference type="ARBA" id="ARBA00048048"/>
    </source>
</evidence>
<feature type="transmembrane region" description="Helical" evidence="10">
    <location>
        <begin position="78"/>
        <end position="96"/>
    </location>
</feature>
<organism evidence="13 14">
    <name type="scientific">Babesia divergens</name>
    <dbReference type="NCBI Taxonomy" id="32595"/>
    <lineage>
        <taxon>Eukaryota</taxon>
        <taxon>Sar</taxon>
        <taxon>Alveolata</taxon>
        <taxon>Apicomplexa</taxon>
        <taxon>Aconoidasida</taxon>
        <taxon>Piroplasmida</taxon>
        <taxon>Babesiidae</taxon>
        <taxon>Babesia</taxon>
    </lineage>
</organism>
<comment type="catalytic activity">
    <reaction evidence="9 10">
        <text>L-cysteinyl-[protein] + hexadecanoyl-CoA = S-hexadecanoyl-L-cysteinyl-[protein] + CoA</text>
        <dbReference type="Rhea" id="RHEA:36683"/>
        <dbReference type="Rhea" id="RHEA-COMP:10131"/>
        <dbReference type="Rhea" id="RHEA-COMP:11032"/>
        <dbReference type="ChEBI" id="CHEBI:29950"/>
        <dbReference type="ChEBI" id="CHEBI:57287"/>
        <dbReference type="ChEBI" id="CHEBI:57379"/>
        <dbReference type="ChEBI" id="CHEBI:74151"/>
        <dbReference type="EC" id="2.3.1.225"/>
    </reaction>
</comment>
<gene>
    <name evidence="13" type="ORF">X943_003862</name>
</gene>
<evidence type="ECO:0000256" key="5">
    <source>
        <dbReference type="ARBA" id="ARBA00023136"/>
    </source>
</evidence>
<comment type="similarity">
    <text evidence="10">Belongs to the DHHC palmitoyltransferase family.</text>
</comment>
<evidence type="ECO:0000256" key="11">
    <source>
        <dbReference type="SAM" id="MobiDB-lite"/>
    </source>
</evidence>
<comment type="subcellular location">
    <subcellularLocation>
        <location evidence="1">Endomembrane system</location>
        <topology evidence="1">Multi-pass membrane protein</topology>
    </subcellularLocation>
</comment>
<evidence type="ECO:0000259" key="12">
    <source>
        <dbReference type="Pfam" id="PF01529"/>
    </source>
</evidence>
<comment type="caution">
    <text evidence="13">The sequence shown here is derived from an EMBL/GenBank/DDBJ whole genome shotgun (WGS) entry which is preliminary data.</text>
</comment>
<proteinExistence type="inferred from homology"/>
<comment type="domain">
    <text evidence="10">The DHHC domain is required for palmitoyltransferase activity.</text>
</comment>
<feature type="transmembrane region" description="Helical" evidence="10">
    <location>
        <begin position="222"/>
        <end position="245"/>
    </location>
</feature>
<dbReference type="PANTHER" id="PTHR22883:SF43">
    <property type="entry name" value="PALMITOYLTRANSFERASE APP"/>
    <property type="match status" value="1"/>
</dbReference>
<evidence type="ECO:0000256" key="4">
    <source>
        <dbReference type="ARBA" id="ARBA00022989"/>
    </source>
</evidence>
<keyword evidence="2 10" id="KW-0808">Transferase</keyword>
<dbReference type="Pfam" id="PF01529">
    <property type="entry name" value="DHHC"/>
    <property type="match status" value="1"/>
</dbReference>
<keyword evidence="14" id="KW-1185">Reference proteome</keyword>
<evidence type="ECO:0000313" key="13">
    <source>
        <dbReference type="EMBL" id="KAK1938729.1"/>
    </source>
</evidence>
<name>A0AAD9GHS8_BABDI</name>
<feature type="region of interest" description="Disordered" evidence="11">
    <location>
        <begin position="1"/>
        <end position="27"/>
    </location>
</feature>
<keyword evidence="8 10" id="KW-0012">Acyltransferase</keyword>
<feature type="transmembrane region" description="Helical" evidence="10">
    <location>
        <begin position="184"/>
        <end position="210"/>
    </location>
</feature>
<feature type="transmembrane region" description="Helical" evidence="10">
    <location>
        <begin position="44"/>
        <end position="66"/>
    </location>
</feature>
<dbReference type="InterPro" id="IPR001594">
    <property type="entry name" value="Palmitoyltrfase_DHHC"/>
</dbReference>
<feature type="domain" description="Palmitoyltransferase DHHC" evidence="12">
    <location>
        <begin position="137"/>
        <end position="258"/>
    </location>
</feature>
<dbReference type="GO" id="GO:0005794">
    <property type="term" value="C:Golgi apparatus"/>
    <property type="evidence" value="ECO:0007669"/>
    <property type="project" value="TreeGrafter"/>
</dbReference>
<dbReference type="GO" id="GO:0005783">
    <property type="term" value="C:endoplasmic reticulum"/>
    <property type="evidence" value="ECO:0007669"/>
    <property type="project" value="TreeGrafter"/>
</dbReference>
<keyword evidence="4 10" id="KW-1133">Transmembrane helix</keyword>
<evidence type="ECO:0000256" key="1">
    <source>
        <dbReference type="ARBA" id="ARBA00004127"/>
    </source>
</evidence>
<reference evidence="13" key="2">
    <citation type="submission" date="2021-05" db="EMBL/GenBank/DDBJ databases">
        <authorList>
            <person name="Pain A."/>
        </authorList>
    </citation>
    <scope>NUCLEOTIDE SEQUENCE</scope>
    <source>
        <strain evidence="13">1802A</strain>
    </source>
</reference>
<sequence>MSDDAEDPKNDDSEEQGTGNRRNTQTASDTLRRIVNCVSKDERIVVALSMVLLYTPLILFATTLEWYIKFIGSTPPTVFLVVATIALACFHIASISDAGVIPKQNDIYDAYDAVRMKRKHNNIPPCIEVAIAGKFLRIKYCHTCNIYRPPRSVHCSVCDVCVHKFDHHCKWLGNCVGGHNYKAFYGFISFTFIEITLLIVLSIIRIIVILRDHPEGAKVAQSVGIILYILISGWFIIGLLVYHTYLICTNKTTNEQLKALYAEYNPWNRGILRNLKEALLTPRRTGRLRHPSDKPKMLYDPGRSVPPYYNPAYGDIAVTKDRRFAFDSTTNELWENMHYIVEENDAAATFNSYLLRVHDLPGNSNGSKIINDTSGQVQMITDALDHDRAL</sequence>
<evidence type="ECO:0000256" key="6">
    <source>
        <dbReference type="ARBA" id="ARBA00023139"/>
    </source>
</evidence>
<keyword evidence="6" id="KW-0564">Palmitate</keyword>
<evidence type="ECO:0000256" key="10">
    <source>
        <dbReference type="RuleBase" id="RU079119"/>
    </source>
</evidence>
<dbReference type="InterPro" id="IPR039859">
    <property type="entry name" value="PFA4/ZDH16/20/ERF2-like"/>
</dbReference>
<protein>
    <recommendedName>
        <fullName evidence="10">Palmitoyltransferase</fullName>
        <ecNumber evidence="10">2.3.1.225</ecNumber>
    </recommendedName>
</protein>
<accession>A0AAD9GHS8</accession>
<keyword evidence="7" id="KW-0449">Lipoprotein</keyword>
<dbReference type="EC" id="2.3.1.225" evidence="10"/>
<evidence type="ECO:0000313" key="14">
    <source>
        <dbReference type="Proteomes" id="UP001195914"/>
    </source>
</evidence>
<reference evidence="13" key="1">
    <citation type="journal article" date="2014" name="Nucleic Acids Res.">
        <title>The evolutionary dynamics of variant antigen genes in Babesia reveal a history of genomic innovation underlying host-parasite interaction.</title>
        <authorList>
            <person name="Jackson A.P."/>
            <person name="Otto T.D."/>
            <person name="Darby A."/>
            <person name="Ramaprasad A."/>
            <person name="Xia D."/>
            <person name="Echaide I.E."/>
            <person name="Farber M."/>
            <person name="Gahlot S."/>
            <person name="Gamble J."/>
            <person name="Gupta D."/>
            <person name="Gupta Y."/>
            <person name="Jackson L."/>
            <person name="Malandrin L."/>
            <person name="Malas T.B."/>
            <person name="Moussa E."/>
            <person name="Nair M."/>
            <person name="Reid A.J."/>
            <person name="Sanders M."/>
            <person name="Sharma J."/>
            <person name="Tracey A."/>
            <person name="Quail M.A."/>
            <person name="Weir W."/>
            <person name="Wastling J.M."/>
            <person name="Hall N."/>
            <person name="Willadsen P."/>
            <person name="Lingelbach K."/>
            <person name="Shiels B."/>
            <person name="Tait A."/>
            <person name="Berriman M."/>
            <person name="Allred D.R."/>
            <person name="Pain A."/>
        </authorList>
    </citation>
    <scope>NUCLEOTIDE SEQUENCE</scope>
    <source>
        <strain evidence="13">1802A</strain>
    </source>
</reference>